<feature type="compositionally biased region" description="Polar residues" evidence="1">
    <location>
        <begin position="12"/>
        <end position="25"/>
    </location>
</feature>
<sequence length="155" mass="18128">MPSIPHFRLPTHINNSPQSSLQSRMSELADFSDRGRTWSTSRVYATKSELVNDLIAREMTVYKSKCRYEEANRIERNARQAFADDYFDEDDLEATLMYTRRRGGPSDYERVEFLKEWREREDDPEGMPYVAPCGHLNRPGRPHVYLGRDRPLPAA</sequence>
<feature type="region of interest" description="Disordered" evidence="1">
    <location>
        <begin position="1"/>
        <end position="26"/>
    </location>
</feature>
<dbReference type="AlphaFoldDB" id="A0A2A6CX60"/>
<gene>
    <name evidence="2" type="primary">WBGene00274514</name>
</gene>
<reference evidence="2" key="2">
    <citation type="submission" date="2022-06" db="UniProtKB">
        <authorList>
            <consortium name="EnsemblMetazoa"/>
        </authorList>
    </citation>
    <scope>IDENTIFICATION</scope>
    <source>
        <strain evidence="2">PS312</strain>
    </source>
</reference>
<evidence type="ECO:0000256" key="1">
    <source>
        <dbReference type="SAM" id="MobiDB-lite"/>
    </source>
</evidence>
<evidence type="ECO:0000313" key="3">
    <source>
        <dbReference type="Proteomes" id="UP000005239"/>
    </source>
</evidence>
<dbReference type="EnsemblMetazoa" id="PPA36145.1">
    <property type="protein sequence ID" value="PPA36145.1"/>
    <property type="gene ID" value="WBGene00274514"/>
</dbReference>
<accession>A0A2A6CX60</accession>
<reference evidence="3" key="1">
    <citation type="journal article" date="2008" name="Nat. Genet.">
        <title>The Pristionchus pacificus genome provides a unique perspective on nematode lifestyle and parasitism.</title>
        <authorList>
            <person name="Dieterich C."/>
            <person name="Clifton S.W."/>
            <person name="Schuster L.N."/>
            <person name="Chinwalla A."/>
            <person name="Delehaunty K."/>
            <person name="Dinkelacker I."/>
            <person name="Fulton L."/>
            <person name="Fulton R."/>
            <person name="Godfrey J."/>
            <person name="Minx P."/>
            <person name="Mitreva M."/>
            <person name="Roeseler W."/>
            <person name="Tian H."/>
            <person name="Witte H."/>
            <person name="Yang S.P."/>
            <person name="Wilson R.K."/>
            <person name="Sommer R.J."/>
        </authorList>
    </citation>
    <scope>NUCLEOTIDE SEQUENCE [LARGE SCALE GENOMIC DNA]</scope>
    <source>
        <strain evidence="3">PS312</strain>
    </source>
</reference>
<name>A0A2A6CX60_PRIPA</name>
<accession>A0A8R1YRH6</accession>
<proteinExistence type="predicted"/>
<keyword evidence="3" id="KW-1185">Reference proteome</keyword>
<dbReference type="Proteomes" id="UP000005239">
    <property type="component" value="Unassembled WGS sequence"/>
</dbReference>
<evidence type="ECO:0000313" key="2">
    <source>
        <dbReference type="EnsemblMetazoa" id="PPA36145.1"/>
    </source>
</evidence>
<protein>
    <submittedName>
        <fullName evidence="2">Uncharacterized protein</fullName>
    </submittedName>
</protein>
<organism evidence="2 3">
    <name type="scientific">Pristionchus pacificus</name>
    <name type="common">Parasitic nematode worm</name>
    <dbReference type="NCBI Taxonomy" id="54126"/>
    <lineage>
        <taxon>Eukaryota</taxon>
        <taxon>Metazoa</taxon>
        <taxon>Ecdysozoa</taxon>
        <taxon>Nematoda</taxon>
        <taxon>Chromadorea</taxon>
        <taxon>Rhabditida</taxon>
        <taxon>Rhabditina</taxon>
        <taxon>Diplogasteromorpha</taxon>
        <taxon>Diplogasteroidea</taxon>
        <taxon>Neodiplogasteridae</taxon>
        <taxon>Pristionchus</taxon>
    </lineage>
</organism>